<accession>G0TYR6</accession>
<feature type="transmembrane region" description="Helical" evidence="9">
    <location>
        <begin position="392"/>
        <end position="411"/>
    </location>
</feature>
<proteinExistence type="inferred from homology"/>
<evidence type="ECO:0000256" key="1">
    <source>
        <dbReference type="ARBA" id="ARBA00004651"/>
    </source>
</evidence>
<evidence type="ECO:0000256" key="6">
    <source>
        <dbReference type="ARBA" id="ARBA00023136"/>
    </source>
</evidence>
<name>G0TYR6_TRYVY</name>
<comment type="similarity">
    <text evidence="7">Belongs to the amino acid-polyamine-organocation (APC) superfamily. Polyamine:cation symporter (PHS) (TC 2.A.3.12) family.</text>
</comment>
<evidence type="ECO:0000256" key="9">
    <source>
        <dbReference type="SAM" id="Phobius"/>
    </source>
</evidence>
<evidence type="ECO:0000256" key="5">
    <source>
        <dbReference type="ARBA" id="ARBA00022989"/>
    </source>
</evidence>
<dbReference type="OMA" id="TGAPVHH"/>
<dbReference type="EMBL" id="HE573023">
    <property type="protein sequence ID" value="CCC49115.1"/>
    <property type="molecule type" value="Genomic_DNA"/>
</dbReference>
<reference evidence="10" key="1">
    <citation type="journal article" date="2012" name="Proc. Natl. Acad. Sci. U.S.A.">
        <title>Antigenic diversity is generated by distinct evolutionary mechanisms in African trypanosome species.</title>
        <authorList>
            <person name="Jackson A.P."/>
            <person name="Berry A."/>
            <person name="Aslett M."/>
            <person name="Allison H.C."/>
            <person name="Burton P."/>
            <person name="Vavrova-Anderson J."/>
            <person name="Brown R."/>
            <person name="Browne H."/>
            <person name="Corton N."/>
            <person name="Hauser H."/>
            <person name="Gamble J."/>
            <person name="Gilderthorp R."/>
            <person name="Marcello L."/>
            <person name="McQuillan J."/>
            <person name="Otto T.D."/>
            <person name="Quail M.A."/>
            <person name="Sanders M.J."/>
            <person name="van Tonder A."/>
            <person name="Ginger M.L."/>
            <person name="Field M.C."/>
            <person name="Barry J.D."/>
            <person name="Hertz-Fowler C."/>
            <person name="Berriman M."/>
        </authorList>
    </citation>
    <scope>NUCLEOTIDE SEQUENCE</scope>
    <source>
        <strain evidence="10">Y486</strain>
    </source>
</reference>
<dbReference type="InterPro" id="IPR044566">
    <property type="entry name" value="RMV1-like"/>
</dbReference>
<dbReference type="InterPro" id="IPR002293">
    <property type="entry name" value="AA/rel_permease1"/>
</dbReference>
<dbReference type="AlphaFoldDB" id="G0TYR6"/>
<feature type="region of interest" description="Disordered" evidence="8">
    <location>
        <begin position="542"/>
        <end position="570"/>
    </location>
</feature>
<dbReference type="GO" id="GO:0005886">
    <property type="term" value="C:plasma membrane"/>
    <property type="evidence" value="ECO:0007669"/>
    <property type="project" value="UniProtKB-SubCell"/>
</dbReference>
<evidence type="ECO:0000256" key="4">
    <source>
        <dbReference type="ARBA" id="ARBA00022692"/>
    </source>
</evidence>
<feature type="transmembrane region" description="Helical" evidence="9">
    <location>
        <begin position="172"/>
        <end position="205"/>
    </location>
</feature>
<dbReference type="PANTHER" id="PTHR45826:SF7">
    <property type="entry name" value="ACID TRANSPORTER, PUTATIVE-RELATED"/>
    <property type="match status" value="1"/>
</dbReference>
<keyword evidence="2" id="KW-0813">Transport</keyword>
<protein>
    <recommendedName>
        <fullName evidence="11">Amino acid permease</fullName>
    </recommendedName>
</protein>
<feature type="transmembrane region" description="Helical" evidence="9">
    <location>
        <begin position="117"/>
        <end position="143"/>
    </location>
</feature>
<keyword evidence="4 9" id="KW-0812">Transmembrane</keyword>
<feature type="transmembrane region" description="Helical" evidence="9">
    <location>
        <begin position="366"/>
        <end position="386"/>
    </location>
</feature>
<dbReference type="PIRSF" id="PIRSF006060">
    <property type="entry name" value="AA_transporter"/>
    <property type="match status" value="1"/>
</dbReference>
<evidence type="ECO:0000313" key="10">
    <source>
        <dbReference type="EMBL" id="CCC49115.1"/>
    </source>
</evidence>
<evidence type="ECO:0008006" key="11">
    <source>
        <dbReference type="Google" id="ProtNLM"/>
    </source>
</evidence>
<feature type="transmembrane region" description="Helical" evidence="9">
    <location>
        <begin position="83"/>
        <end position="105"/>
    </location>
</feature>
<evidence type="ECO:0000256" key="7">
    <source>
        <dbReference type="ARBA" id="ARBA00024041"/>
    </source>
</evidence>
<keyword evidence="6 9" id="KW-0472">Membrane</keyword>
<sequence>MTGASDAHFSTLVRRGRRVEPIFHPTLRRTQEVIRRPEWVRRTGEAVAHRSSIGLLGLFGIMFSSCYGGGYGFEDTVGSAGPLVAIVVGLVMPWIWSLPTGLAVAELSTAVPSNSGVLMWVNAALPAFLSCMCVVSTIMITFVGNATYPNLTAEYVTAFADLDQNVEAMVKIGTITLCCFLNCVGIQLVGSASILVCVIAMLPFLILSFQHIFTHGVDFTAVGHVEWSAIDWASFLSMVSWNYANLENCGAMVEEVSNPKKTMPRLMVPLMFSSYIAYLLPTVAGVSALGPHQDYSKWQAGRWPEIARVISGDWLKYYLFGGAIISGLGFTITSLCCTSRLLAGMGTMELFPRTISRIIGYYHPKLGTPVPAILFNSLVTMLFSVFFDFGNVVAFCQSLYCLRLVLIYAAVIKLRIDYPNLPRPYALPCNTVAAALALLPAAIFSIVASVISSMVSLTIAIAFAMYLVVGVVVSLLYCHYVVPDGFQGVIVQCELSDSDDDNDAREDVNDSHMQVNEGVFCSSGGRGKDLTDLPVLSHLNSPGANRRGCSPLEKSFEMEGKGSHPSHIAL</sequence>
<feature type="transmembrane region" description="Helical" evidence="9">
    <location>
        <begin position="317"/>
        <end position="345"/>
    </location>
</feature>
<organism evidence="10">
    <name type="scientific">Trypanosoma vivax (strain Y486)</name>
    <dbReference type="NCBI Taxonomy" id="1055687"/>
    <lineage>
        <taxon>Eukaryota</taxon>
        <taxon>Discoba</taxon>
        <taxon>Euglenozoa</taxon>
        <taxon>Kinetoplastea</taxon>
        <taxon>Metakinetoplastina</taxon>
        <taxon>Trypanosomatida</taxon>
        <taxon>Trypanosomatidae</taxon>
        <taxon>Trypanosoma</taxon>
        <taxon>Duttonella</taxon>
    </lineage>
</organism>
<gene>
    <name evidence="10" type="ORF">TVY486_0704490</name>
</gene>
<dbReference type="PANTHER" id="PTHR45826">
    <property type="entry name" value="POLYAMINE TRANSPORTER PUT1"/>
    <property type="match status" value="1"/>
</dbReference>
<feature type="transmembrane region" description="Helical" evidence="9">
    <location>
        <begin position="51"/>
        <end position="71"/>
    </location>
</feature>
<dbReference type="VEuPathDB" id="TriTrypDB:TvY486_0704490"/>
<dbReference type="Pfam" id="PF13520">
    <property type="entry name" value="AA_permease_2"/>
    <property type="match status" value="1"/>
</dbReference>
<feature type="transmembrane region" description="Helical" evidence="9">
    <location>
        <begin position="266"/>
        <end position="289"/>
    </location>
</feature>
<evidence type="ECO:0000256" key="2">
    <source>
        <dbReference type="ARBA" id="ARBA00022448"/>
    </source>
</evidence>
<feature type="transmembrane region" description="Helical" evidence="9">
    <location>
        <begin position="432"/>
        <end position="451"/>
    </location>
</feature>
<dbReference type="FunFam" id="1.20.1740.10:FF:000041">
    <property type="entry name" value="Amino acid permease, putative"/>
    <property type="match status" value="1"/>
</dbReference>
<keyword evidence="3" id="KW-1003">Cell membrane</keyword>
<keyword evidence="5 9" id="KW-1133">Transmembrane helix</keyword>
<feature type="transmembrane region" description="Helical" evidence="9">
    <location>
        <begin position="457"/>
        <end position="478"/>
    </location>
</feature>
<dbReference type="Gene3D" id="1.20.1740.10">
    <property type="entry name" value="Amino acid/polyamine transporter I"/>
    <property type="match status" value="1"/>
</dbReference>
<evidence type="ECO:0000256" key="8">
    <source>
        <dbReference type="SAM" id="MobiDB-lite"/>
    </source>
</evidence>
<dbReference type="GO" id="GO:0015203">
    <property type="term" value="F:polyamine transmembrane transporter activity"/>
    <property type="evidence" value="ECO:0007669"/>
    <property type="project" value="UniProtKB-ARBA"/>
</dbReference>
<comment type="subcellular location">
    <subcellularLocation>
        <location evidence="1">Cell membrane</location>
        <topology evidence="1">Multi-pass membrane protein</topology>
    </subcellularLocation>
</comment>
<evidence type="ECO:0000256" key="3">
    <source>
        <dbReference type="ARBA" id="ARBA00022475"/>
    </source>
</evidence>